<gene>
    <name evidence="3" type="ORF">NC653_012812</name>
    <name evidence="4" type="ORF">NC653_012820</name>
</gene>
<evidence type="ECO:0000313" key="4">
    <source>
        <dbReference type="EMBL" id="KAJ6996051.1"/>
    </source>
</evidence>
<keyword evidence="1" id="KW-0808">Transferase</keyword>
<evidence type="ECO:0008006" key="6">
    <source>
        <dbReference type="Google" id="ProtNLM"/>
    </source>
</evidence>
<dbReference type="InterPro" id="IPR020568">
    <property type="entry name" value="Ribosomal_Su5_D2-typ_SF"/>
</dbReference>
<dbReference type="EMBL" id="JAQIZT010000005">
    <property type="protein sequence ID" value="KAJ6996051.1"/>
    <property type="molecule type" value="Genomic_DNA"/>
</dbReference>
<reference evidence="3" key="1">
    <citation type="journal article" date="2023" name="Mol. Ecol. Resour.">
        <title>Chromosome-level genome assembly of a triploid poplar Populus alba 'Berolinensis'.</title>
        <authorList>
            <person name="Chen S."/>
            <person name="Yu Y."/>
            <person name="Wang X."/>
            <person name="Wang S."/>
            <person name="Zhang T."/>
            <person name="Zhou Y."/>
            <person name="He R."/>
            <person name="Meng N."/>
            <person name="Wang Y."/>
            <person name="Liu W."/>
            <person name="Liu Z."/>
            <person name="Liu J."/>
            <person name="Guo Q."/>
            <person name="Huang H."/>
            <person name="Sederoff R.R."/>
            <person name="Wang G."/>
            <person name="Qu G."/>
            <person name="Chen S."/>
        </authorList>
    </citation>
    <scope>NUCLEOTIDE SEQUENCE</scope>
    <source>
        <strain evidence="3">SC-2020</strain>
    </source>
</reference>
<dbReference type="GO" id="GO:0004496">
    <property type="term" value="F:mevalonate kinase activity"/>
    <property type="evidence" value="ECO:0007669"/>
    <property type="project" value="InterPro"/>
</dbReference>
<dbReference type="EMBL" id="JAQIZT010000005">
    <property type="protein sequence ID" value="KAJ6996041.1"/>
    <property type="molecule type" value="Genomic_DNA"/>
</dbReference>
<organism evidence="3 5">
    <name type="scientific">Populus alba x Populus x berolinensis</name>
    <dbReference type="NCBI Taxonomy" id="444605"/>
    <lineage>
        <taxon>Eukaryota</taxon>
        <taxon>Viridiplantae</taxon>
        <taxon>Streptophyta</taxon>
        <taxon>Embryophyta</taxon>
        <taxon>Tracheophyta</taxon>
        <taxon>Spermatophyta</taxon>
        <taxon>Magnoliopsida</taxon>
        <taxon>eudicotyledons</taxon>
        <taxon>Gunneridae</taxon>
        <taxon>Pentapetalae</taxon>
        <taxon>rosids</taxon>
        <taxon>fabids</taxon>
        <taxon>Malpighiales</taxon>
        <taxon>Salicaceae</taxon>
        <taxon>Saliceae</taxon>
        <taxon>Populus</taxon>
    </lineage>
</organism>
<keyword evidence="2" id="KW-0418">Kinase</keyword>
<proteinExistence type="predicted"/>
<dbReference type="PANTHER" id="PTHR43290:SF2">
    <property type="entry name" value="MEVALONATE KINASE"/>
    <property type="match status" value="1"/>
</dbReference>
<sequence>MEVKARAPGKIILSGEHAVVHGSTAVAASIDLYTYVSIQVHPSTGSFDISMKLYAVFC</sequence>
<dbReference type="InterPro" id="IPR006205">
    <property type="entry name" value="Mev_gal_kin"/>
</dbReference>
<evidence type="ECO:0000313" key="3">
    <source>
        <dbReference type="EMBL" id="KAJ6996041.1"/>
    </source>
</evidence>
<evidence type="ECO:0000256" key="2">
    <source>
        <dbReference type="ARBA" id="ARBA00022777"/>
    </source>
</evidence>
<dbReference type="Gene3D" id="3.30.230.10">
    <property type="match status" value="1"/>
</dbReference>
<evidence type="ECO:0000256" key="1">
    <source>
        <dbReference type="ARBA" id="ARBA00022679"/>
    </source>
</evidence>
<keyword evidence="5" id="KW-1185">Reference proteome</keyword>
<dbReference type="GO" id="GO:0005829">
    <property type="term" value="C:cytosol"/>
    <property type="evidence" value="ECO:0007669"/>
    <property type="project" value="TreeGrafter"/>
</dbReference>
<dbReference type="AlphaFoldDB" id="A0AAD6QT81"/>
<dbReference type="GO" id="GO:0019287">
    <property type="term" value="P:isopentenyl diphosphate biosynthetic process, mevalonate pathway"/>
    <property type="evidence" value="ECO:0007669"/>
    <property type="project" value="TreeGrafter"/>
</dbReference>
<protein>
    <recommendedName>
        <fullName evidence="6">Mevalonate kinase</fullName>
    </recommendedName>
</protein>
<evidence type="ECO:0000313" key="5">
    <source>
        <dbReference type="Proteomes" id="UP001164929"/>
    </source>
</evidence>
<dbReference type="PANTHER" id="PTHR43290">
    <property type="entry name" value="MEVALONATE KINASE"/>
    <property type="match status" value="1"/>
</dbReference>
<name>A0AAD6QT81_9ROSI</name>
<dbReference type="SUPFAM" id="SSF54211">
    <property type="entry name" value="Ribosomal protein S5 domain 2-like"/>
    <property type="match status" value="1"/>
</dbReference>
<comment type="caution">
    <text evidence="3">The sequence shown here is derived from an EMBL/GenBank/DDBJ whole genome shotgun (WGS) entry which is preliminary data.</text>
</comment>
<dbReference type="GO" id="GO:0005524">
    <property type="term" value="F:ATP binding"/>
    <property type="evidence" value="ECO:0007669"/>
    <property type="project" value="InterPro"/>
</dbReference>
<dbReference type="InterPro" id="IPR014721">
    <property type="entry name" value="Ribsml_uS5_D2-typ_fold_subgr"/>
</dbReference>
<accession>A0AAD6QT81</accession>
<dbReference type="Proteomes" id="UP001164929">
    <property type="component" value="Chromosome 5"/>
</dbReference>